<evidence type="ECO:0000313" key="3">
    <source>
        <dbReference type="Proteomes" id="UP001597375"/>
    </source>
</evidence>
<organism evidence="2 3">
    <name type="scientific">Luteolibacter algae</name>
    <dbReference type="NCBI Taxonomy" id="454151"/>
    <lineage>
        <taxon>Bacteria</taxon>
        <taxon>Pseudomonadati</taxon>
        <taxon>Verrucomicrobiota</taxon>
        <taxon>Verrucomicrobiia</taxon>
        <taxon>Verrucomicrobiales</taxon>
        <taxon>Verrucomicrobiaceae</taxon>
        <taxon>Luteolibacter</taxon>
    </lineage>
</organism>
<proteinExistence type="predicted"/>
<sequence length="107" mass="12246">MNKLIQSTAIALISLPLLSCMEDPSLVRKHGEQEAEIAKLKGELAFLEERLKTIPDDRSAEYQQAQQEGIKLESQRVQLAAENIALEEKLRQLQSQYDAYKQKYSVR</sequence>
<feature type="coiled-coil region" evidence="1">
    <location>
        <begin position="30"/>
        <end position="103"/>
    </location>
</feature>
<keyword evidence="3" id="KW-1185">Reference proteome</keyword>
<keyword evidence="1" id="KW-0175">Coiled coil</keyword>
<evidence type="ECO:0000313" key="2">
    <source>
        <dbReference type="EMBL" id="MFD2257500.1"/>
    </source>
</evidence>
<dbReference type="EMBL" id="JBHUIT010000031">
    <property type="protein sequence ID" value="MFD2257500.1"/>
    <property type="molecule type" value="Genomic_DNA"/>
</dbReference>
<gene>
    <name evidence="2" type="ORF">ACFSSA_12525</name>
</gene>
<accession>A0ABW5DDN2</accession>
<protein>
    <submittedName>
        <fullName evidence="2">Uncharacterized protein</fullName>
    </submittedName>
</protein>
<comment type="caution">
    <text evidence="2">The sequence shown here is derived from an EMBL/GenBank/DDBJ whole genome shotgun (WGS) entry which is preliminary data.</text>
</comment>
<evidence type="ECO:0000256" key="1">
    <source>
        <dbReference type="SAM" id="Coils"/>
    </source>
</evidence>
<name>A0ABW5DDN2_9BACT</name>
<dbReference type="Proteomes" id="UP001597375">
    <property type="component" value="Unassembled WGS sequence"/>
</dbReference>
<reference evidence="3" key="1">
    <citation type="journal article" date="2019" name="Int. J. Syst. Evol. Microbiol.">
        <title>The Global Catalogue of Microorganisms (GCM) 10K type strain sequencing project: providing services to taxonomists for standard genome sequencing and annotation.</title>
        <authorList>
            <consortium name="The Broad Institute Genomics Platform"/>
            <consortium name="The Broad Institute Genome Sequencing Center for Infectious Disease"/>
            <person name="Wu L."/>
            <person name="Ma J."/>
        </authorList>
    </citation>
    <scope>NUCLEOTIDE SEQUENCE [LARGE SCALE GENOMIC DNA]</scope>
    <source>
        <strain evidence="3">CGMCC 4.7106</strain>
    </source>
</reference>
<dbReference type="RefSeq" id="WP_386820803.1">
    <property type="nucleotide sequence ID" value="NZ_JBHUIT010000031.1"/>
</dbReference>